<keyword evidence="2" id="KW-1185">Reference proteome</keyword>
<protein>
    <submittedName>
        <fullName evidence="1">Uncharacterized protein</fullName>
    </submittedName>
</protein>
<evidence type="ECO:0000313" key="1">
    <source>
        <dbReference type="EMBL" id="GBN22416.1"/>
    </source>
</evidence>
<evidence type="ECO:0000313" key="2">
    <source>
        <dbReference type="Proteomes" id="UP000499080"/>
    </source>
</evidence>
<dbReference type="Proteomes" id="UP000499080">
    <property type="component" value="Unassembled WGS sequence"/>
</dbReference>
<name>A0A4Y2M9M9_ARAVE</name>
<dbReference type="AlphaFoldDB" id="A0A4Y2M9M9"/>
<dbReference type="OrthoDB" id="6470775at2759"/>
<organism evidence="1 2">
    <name type="scientific">Araneus ventricosus</name>
    <name type="common">Orbweaver spider</name>
    <name type="synonym">Epeira ventricosa</name>
    <dbReference type="NCBI Taxonomy" id="182803"/>
    <lineage>
        <taxon>Eukaryota</taxon>
        <taxon>Metazoa</taxon>
        <taxon>Ecdysozoa</taxon>
        <taxon>Arthropoda</taxon>
        <taxon>Chelicerata</taxon>
        <taxon>Arachnida</taxon>
        <taxon>Araneae</taxon>
        <taxon>Araneomorphae</taxon>
        <taxon>Entelegynae</taxon>
        <taxon>Araneoidea</taxon>
        <taxon>Araneidae</taxon>
        <taxon>Araneus</taxon>
    </lineage>
</organism>
<proteinExistence type="predicted"/>
<gene>
    <name evidence="1" type="ORF">AVEN_38375_1</name>
</gene>
<accession>A0A4Y2M9M9</accession>
<sequence length="102" mass="11593">MSACPDAETNNTDTAAEHFITPIVSHVIGYDQSHSYLCACGDIGQPFHYAMTCYLTTSYHFTKPSENPTSIWWRNLLNNKLSRLKIVNLVSFLLKTRTHNTK</sequence>
<reference evidence="1 2" key="1">
    <citation type="journal article" date="2019" name="Sci. Rep.">
        <title>Orb-weaving spider Araneus ventricosus genome elucidates the spidroin gene catalogue.</title>
        <authorList>
            <person name="Kono N."/>
            <person name="Nakamura H."/>
            <person name="Ohtoshi R."/>
            <person name="Moran D.A.P."/>
            <person name="Shinohara A."/>
            <person name="Yoshida Y."/>
            <person name="Fujiwara M."/>
            <person name="Mori M."/>
            <person name="Tomita M."/>
            <person name="Arakawa K."/>
        </authorList>
    </citation>
    <scope>NUCLEOTIDE SEQUENCE [LARGE SCALE GENOMIC DNA]</scope>
</reference>
<dbReference type="EMBL" id="BGPR01006864">
    <property type="protein sequence ID" value="GBN22416.1"/>
    <property type="molecule type" value="Genomic_DNA"/>
</dbReference>
<comment type="caution">
    <text evidence="1">The sequence shown here is derived from an EMBL/GenBank/DDBJ whole genome shotgun (WGS) entry which is preliminary data.</text>
</comment>